<dbReference type="Gene3D" id="1.25.40.10">
    <property type="entry name" value="Tetratricopeptide repeat domain"/>
    <property type="match status" value="1"/>
</dbReference>
<comment type="caution">
    <text evidence="2">The sequence shown here is derived from an EMBL/GenBank/DDBJ whole genome shotgun (WGS) entry which is preliminary data.</text>
</comment>
<organism evidence="2 3">
    <name type="scientific">Prevotella disiens DNF00882</name>
    <dbReference type="NCBI Taxonomy" id="1401075"/>
    <lineage>
        <taxon>Bacteria</taxon>
        <taxon>Pseudomonadati</taxon>
        <taxon>Bacteroidota</taxon>
        <taxon>Bacteroidia</taxon>
        <taxon>Bacteroidales</taxon>
        <taxon>Prevotellaceae</taxon>
        <taxon>Prevotella</taxon>
    </lineage>
</organism>
<evidence type="ECO:0000313" key="2">
    <source>
        <dbReference type="EMBL" id="KGF48485.1"/>
    </source>
</evidence>
<sequence length="417" mass="46786">MKKVIMAAMMFLATSTAFAGDSEPLKAIMKAHNYSEAVSLLQSTLDQLAGNGEKAKAYNRLYELAMKKVNYEQAIQLENETQKQMGREGNKPVDEAGLYQAVKNAFDAGVEAVKYDNMPNEKGKIKPKFDGLLEKVYQLRPHFINGGIFYQGKDDKLTYQYWAEYVESADNPIFAKFDKAQDQNLTEIAFFAAQYAFQNKDYTKAEKYVEYALQNKERAKDAQNLKLAILGSQLKTHEDSVAYAQKLASVYEQDPSNEAVLSTLVGTYTLLKMSDKASQLIDTHLAKNPNSYNALMLKGQFESIQKNYDAAATALKKALPMATDDNGKILLNSLIGQCFFYKAQDRVMAVKNLTKQAREQFNVVYNEAISYLETAKKLDVTKENKNLWAYPLYGSYYFVKGANAPETQACAADAGQQ</sequence>
<evidence type="ECO:0008006" key="4">
    <source>
        <dbReference type="Google" id="ProtNLM"/>
    </source>
</evidence>
<evidence type="ECO:0000256" key="1">
    <source>
        <dbReference type="SAM" id="SignalP"/>
    </source>
</evidence>
<feature type="chain" id="PRO_5001923947" description="Tetratricopeptide repeat protein" evidence="1">
    <location>
        <begin position="20"/>
        <end position="417"/>
    </location>
</feature>
<proteinExistence type="predicted"/>
<protein>
    <recommendedName>
        <fullName evidence="4">Tetratricopeptide repeat protein</fullName>
    </recommendedName>
</protein>
<gene>
    <name evidence="2" type="ORF">HMPREF0654_09005</name>
</gene>
<keyword evidence="1" id="KW-0732">Signal</keyword>
<evidence type="ECO:0000313" key="3">
    <source>
        <dbReference type="Proteomes" id="UP000029538"/>
    </source>
</evidence>
<name>A0A096ANW6_9BACT</name>
<dbReference type="InterPro" id="IPR011990">
    <property type="entry name" value="TPR-like_helical_dom_sf"/>
</dbReference>
<dbReference type="RefSeq" id="WP_036884129.1">
    <property type="nucleotide sequence ID" value="NZ_JRNR01000093.1"/>
</dbReference>
<dbReference type="SUPFAM" id="SSF48452">
    <property type="entry name" value="TPR-like"/>
    <property type="match status" value="1"/>
</dbReference>
<dbReference type="EMBL" id="JRNR01000093">
    <property type="protein sequence ID" value="KGF48485.1"/>
    <property type="molecule type" value="Genomic_DNA"/>
</dbReference>
<feature type="signal peptide" evidence="1">
    <location>
        <begin position="1"/>
        <end position="19"/>
    </location>
</feature>
<accession>A0A096ANW6</accession>
<dbReference type="Pfam" id="PF13432">
    <property type="entry name" value="TPR_16"/>
    <property type="match status" value="1"/>
</dbReference>
<dbReference type="AlphaFoldDB" id="A0A096ANW6"/>
<reference evidence="2 3" key="1">
    <citation type="submission" date="2014-07" db="EMBL/GenBank/DDBJ databases">
        <authorList>
            <person name="McCorrison J."/>
            <person name="Sanka R."/>
            <person name="Torralba M."/>
            <person name="Gillis M."/>
            <person name="Haft D.H."/>
            <person name="Methe B."/>
            <person name="Sutton G."/>
            <person name="Nelson K.E."/>
        </authorList>
    </citation>
    <scope>NUCLEOTIDE SEQUENCE [LARGE SCALE GENOMIC DNA]</scope>
    <source>
        <strain evidence="2 3">DNF00882</strain>
    </source>
</reference>
<dbReference type="Proteomes" id="UP000029538">
    <property type="component" value="Unassembled WGS sequence"/>
</dbReference>